<evidence type="ECO:0000259" key="14">
    <source>
        <dbReference type="PROSITE" id="PS50862"/>
    </source>
</evidence>
<evidence type="ECO:0000256" key="5">
    <source>
        <dbReference type="ARBA" id="ARBA00022598"/>
    </source>
</evidence>
<dbReference type="InterPro" id="IPR002312">
    <property type="entry name" value="Asp/Asn-tRNA-synth_IIb"/>
</dbReference>
<gene>
    <name evidence="15" type="ORF">H696_02615</name>
</gene>
<dbReference type="Proteomes" id="UP000030693">
    <property type="component" value="Unassembled WGS sequence"/>
</dbReference>
<dbReference type="PROSITE" id="PS50862">
    <property type="entry name" value="AA_TRNA_LIGASE_II"/>
    <property type="match status" value="1"/>
</dbReference>
<protein>
    <recommendedName>
        <fullName evidence="3">asparagine--tRNA ligase</fullName>
        <ecNumber evidence="3">6.1.1.22</ecNumber>
    </recommendedName>
    <alternativeName>
        <fullName evidence="10">Asparaginyl-tRNA synthetase</fullName>
    </alternativeName>
</protein>
<keyword evidence="7" id="KW-0067">ATP-binding</keyword>
<evidence type="ECO:0000256" key="2">
    <source>
        <dbReference type="ARBA" id="ARBA00008226"/>
    </source>
</evidence>
<dbReference type="STRING" id="691883.A0A058Z7M8"/>
<proteinExistence type="inferred from homology"/>
<reference evidence="15" key="1">
    <citation type="submission" date="2013-04" db="EMBL/GenBank/DDBJ databases">
        <title>The Genome Sequence of Fonticula alba ATCC 38817.</title>
        <authorList>
            <consortium name="The Broad Institute Genomics Platform"/>
            <person name="Russ C."/>
            <person name="Cuomo C."/>
            <person name="Burger G."/>
            <person name="Gray M.W."/>
            <person name="Holland P.W.H."/>
            <person name="King N."/>
            <person name="Lang F.B.F."/>
            <person name="Roger A.J."/>
            <person name="Ruiz-Trillo I."/>
            <person name="Brown M."/>
            <person name="Walker B."/>
            <person name="Young S."/>
            <person name="Zeng Q."/>
            <person name="Gargeya S."/>
            <person name="Fitzgerald M."/>
            <person name="Haas B."/>
            <person name="Abouelleil A."/>
            <person name="Allen A.W."/>
            <person name="Alvarado L."/>
            <person name="Arachchi H.M."/>
            <person name="Berlin A.M."/>
            <person name="Chapman S.B."/>
            <person name="Gainer-Dewar J."/>
            <person name="Goldberg J."/>
            <person name="Griggs A."/>
            <person name="Gujja S."/>
            <person name="Hansen M."/>
            <person name="Howarth C."/>
            <person name="Imamovic A."/>
            <person name="Ireland A."/>
            <person name="Larimer J."/>
            <person name="McCowan C."/>
            <person name="Murphy C."/>
            <person name="Pearson M."/>
            <person name="Poon T.W."/>
            <person name="Priest M."/>
            <person name="Roberts A."/>
            <person name="Saif S."/>
            <person name="Shea T."/>
            <person name="Sisk P."/>
            <person name="Sykes S."/>
            <person name="Wortman J."/>
            <person name="Nusbaum C."/>
            <person name="Birren B."/>
        </authorList>
    </citation>
    <scope>NUCLEOTIDE SEQUENCE [LARGE SCALE GENOMIC DNA]</scope>
    <source>
        <strain evidence="15">ATCC 38817</strain>
    </source>
</reference>
<dbReference type="GO" id="GO:0005524">
    <property type="term" value="F:ATP binding"/>
    <property type="evidence" value="ECO:0007669"/>
    <property type="project" value="UniProtKB-KW"/>
</dbReference>
<keyword evidence="16" id="KW-1185">Reference proteome</keyword>
<evidence type="ECO:0000313" key="16">
    <source>
        <dbReference type="Proteomes" id="UP000030693"/>
    </source>
</evidence>
<feature type="region of interest" description="Disordered" evidence="13">
    <location>
        <begin position="1"/>
        <end position="24"/>
    </location>
</feature>
<evidence type="ECO:0000256" key="4">
    <source>
        <dbReference type="ARBA" id="ARBA00022490"/>
    </source>
</evidence>
<evidence type="ECO:0000256" key="8">
    <source>
        <dbReference type="ARBA" id="ARBA00022917"/>
    </source>
</evidence>
<dbReference type="InterPro" id="IPR045864">
    <property type="entry name" value="aa-tRNA-synth_II/BPL/LPL"/>
</dbReference>
<evidence type="ECO:0000313" key="15">
    <source>
        <dbReference type="EMBL" id="KCV70285.1"/>
    </source>
</evidence>
<dbReference type="FunFam" id="3.30.930.10:FF:000040">
    <property type="entry name" value="Asparagine--tRNA ligase, cytoplasmic"/>
    <property type="match status" value="1"/>
</dbReference>
<dbReference type="OMA" id="DCCLYPR"/>
<dbReference type="CDD" id="cd00776">
    <property type="entry name" value="AsxRS_core"/>
    <property type="match status" value="1"/>
</dbReference>
<keyword evidence="5" id="KW-0436">Ligase</keyword>
<dbReference type="InterPro" id="IPR006195">
    <property type="entry name" value="aa-tRNA-synth_II"/>
</dbReference>
<evidence type="ECO:0000256" key="12">
    <source>
        <dbReference type="SAM" id="Coils"/>
    </source>
</evidence>
<keyword evidence="6" id="KW-0547">Nucleotide-binding</keyword>
<dbReference type="RefSeq" id="XP_009494801.1">
    <property type="nucleotide sequence ID" value="XM_009496526.1"/>
</dbReference>
<evidence type="ECO:0000256" key="3">
    <source>
        <dbReference type="ARBA" id="ARBA00012816"/>
    </source>
</evidence>
<comment type="subcellular location">
    <subcellularLocation>
        <location evidence="1">Cytoplasm</location>
    </subcellularLocation>
</comment>
<dbReference type="PANTHER" id="PTHR22594">
    <property type="entry name" value="ASPARTYL/LYSYL-TRNA SYNTHETASE"/>
    <property type="match status" value="1"/>
</dbReference>
<keyword evidence="8" id="KW-0648">Protein biosynthesis</keyword>
<sequence length="547" mass="62474">MSDQTPTPTFHVCAKAGSDTNAGTAEAPFKTVEHALTLSPTAEVMEMSEEGEFKKISSKTRSRVLKNIEKQEKQRQADELRAKQLQERLEASKLVQIERPSADETTYIKIRDVCEEKPVPEGIVLIKGWVHRIRIQSKKLMFVVVRDGTGLMQCVLNDQLCETYDALTLTRESTVEVYGTLNQVPKGKTSPNGFELKAVFFKIISAAPGGKDSADNIFNDDANPEVLLDQRHMVLRDQGPSDIMRFRAFVLNAFRTHYNDNNYCEVTPPLMVQTQVEGGSTLFKFDYYGQDAYLTQSSQLYLETVLPSLGDVYCIAQSFRAEKSRTRRHLSEYTHVEAECSFISFEDLLNRVEKLVCDVSNHIWNHPVAGKILREVNPSFTPPEAPFLRMSYIEGIEWLNEHGQLKPDGTPYVFGDDIPEAPERYMTDSINRPILFHSFPAEVKSFYMPRREEDNRLTESVDLLMPGVGEIVGGSMRIWDLEELMKGYEREGIDPTPYYWFTDQRRYGSCPHGGYGLGLERFLTWMLGLHHVRDVCLYPRFTGRCRP</sequence>
<dbReference type="Gene3D" id="3.30.1910.20">
    <property type="entry name" value="asparaginyl-tRNA synthetase, N-terminal domain"/>
    <property type="match status" value="1"/>
</dbReference>
<dbReference type="GeneID" id="20527340"/>
<comment type="similarity">
    <text evidence="2">Belongs to the class-II aminoacyl-tRNA synthetase family.</text>
</comment>
<dbReference type="Gene3D" id="2.40.50.140">
    <property type="entry name" value="Nucleic acid-binding proteins"/>
    <property type="match status" value="1"/>
</dbReference>
<dbReference type="GO" id="GO:0004816">
    <property type="term" value="F:asparagine-tRNA ligase activity"/>
    <property type="evidence" value="ECO:0007669"/>
    <property type="project" value="UniProtKB-EC"/>
</dbReference>
<dbReference type="Gene3D" id="3.30.930.10">
    <property type="entry name" value="Bira Bifunctional Protein, Domain 2"/>
    <property type="match status" value="1"/>
</dbReference>
<comment type="catalytic activity">
    <reaction evidence="11">
        <text>tRNA(Asn) + L-asparagine + ATP = L-asparaginyl-tRNA(Asn) + AMP + diphosphate + H(+)</text>
        <dbReference type="Rhea" id="RHEA:11180"/>
        <dbReference type="Rhea" id="RHEA-COMP:9659"/>
        <dbReference type="Rhea" id="RHEA-COMP:9674"/>
        <dbReference type="ChEBI" id="CHEBI:15378"/>
        <dbReference type="ChEBI" id="CHEBI:30616"/>
        <dbReference type="ChEBI" id="CHEBI:33019"/>
        <dbReference type="ChEBI" id="CHEBI:58048"/>
        <dbReference type="ChEBI" id="CHEBI:78442"/>
        <dbReference type="ChEBI" id="CHEBI:78515"/>
        <dbReference type="ChEBI" id="CHEBI:456215"/>
        <dbReference type="EC" id="6.1.1.22"/>
    </reaction>
</comment>
<organism evidence="15">
    <name type="scientific">Fonticula alba</name>
    <name type="common">Slime mold</name>
    <dbReference type="NCBI Taxonomy" id="691883"/>
    <lineage>
        <taxon>Eukaryota</taxon>
        <taxon>Rotosphaerida</taxon>
        <taxon>Fonticulaceae</taxon>
        <taxon>Fonticula</taxon>
    </lineage>
</organism>
<evidence type="ECO:0000256" key="7">
    <source>
        <dbReference type="ARBA" id="ARBA00022840"/>
    </source>
</evidence>
<name>A0A058Z7M8_FONAL</name>
<keyword evidence="4" id="KW-0963">Cytoplasm</keyword>
<dbReference type="InterPro" id="IPR004364">
    <property type="entry name" value="Aa-tRNA-synt_II"/>
</dbReference>
<dbReference type="InterPro" id="IPR004522">
    <property type="entry name" value="Asn-tRNA-ligase"/>
</dbReference>
<dbReference type="OrthoDB" id="1931232at2759"/>
<accession>A0A058Z7M8</accession>
<dbReference type="PANTHER" id="PTHR22594:SF16">
    <property type="entry name" value="ASPARAGINE--TRNA LIGASE, CYTOPLASMIC"/>
    <property type="match status" value="1"/>
</dbReference>
<dbReference type="AlphaFoldDB" id="A0A058Z7M8"/>
<dbReference type="eggNOG" id="KOG0555">
    <property type="taxonomic scope" value="Eukaryota"/>
</dbReference>
<dbReference type="EC" id="6.1.1.22" evidence="3"/>
<dbReference type="Pfam" id="PF01336">
    <property type="entry name" value="tRNA_anti-codon"/>
    <property type="match status" value="1"/>
</dbReference>
<feature type="coiled-coil region" evidence="12">
    <location>
        <begin position="63"/>
        <end position="90"/>
    </location>
</feature>
<dbReference type="GO" id="GO:0006421">
    <property type="term" value="P:asparaginyl-tRNA aminoacylation"/>
    <property type="evidence" value="ECO:0007669"/>
    <property type="project" value="InterPro"/>
</dbReference>
<evidence type="ECO:0000256" key="10">
    <source>
        <dbReference type="ARBA" id="ARBA00029886"/>
    </source>
</evidence>
<dbReference type="GO" id="GO:0005737">
    <property type="term" value="C:cytoplasm"/>
    <property type="evidence" value="ECO:0007669"/>
    <property type="project" value="UniProtKB-SubCell"/>
</dbReference>
<dbReference type="SUPFAM" id="SSF55681">
    <property type="entry name" value="Class II aaRS and biotin synthetases"/>
    <property type="match status" value="1"/>
</dbReference>
<evidence type="ECO:0000256" key="6">
    <source>
        <dbReference type="ARBA" id="ARBA00022741"/>
    </source>
</evidence>
<dbReference type="InterPro" id="IPR012340">
    <property type="entry name" value="NA-bd_OB-fold"/>
</dbReference>
<dbReference type="GO" id="GO:0003676">
    <property type="term" value="F:nucleic acid binding"/>
    <property type="evidence" value="ECO:0007669"/>
    <property type="project" value="InterPro"/>
</dbReference>
<evidence type="ECO:0000256" key="1">
    <source>
        <dbReference type="ARBA" id="ARBA00004496"/>
    </source>
</evidence>
<feature type="domain" description="Aminoacyl-transfer RNA synthetases class-II family profile" evidence="14">
    <location>
        <begin position="244"/>
        <end position="539"/>
    </location>
</feature>
<dbReference type="PRINTS" id="PR01042">
    <property type="entry name" value="TRNASYNTHASP"/>
</dbReference>
<evidence type="ECO:0000256" key="11">
    <source>
        <dbReference type="ARBA" id="ARBA00047844"/>
    </source>
</evidence>
<dbReference type="SUPFAM" id="SSF50249">
    <property type="entry name" value="Nucleic acid-binding proteins"/>
    <property type="match status" value="1"/>
</dbReference>
<evidence type="ECO:0000256" key="13">
    <source>
        <dbReference type="SAM" id="MobiDB-lite"/>
    </source>
</evidence>
<dbReference type="CDD" id="cd04323">
    <property type="entry name" value="AsnRS_cyto_like_N"/>
    <property type="match status" value="1"/>
</dbReference>
<dbReference type="InterPro" id="IPR004365">
    <property type="entry name" value="NA-bd_OB_tRNA"/>
</dbReference>
<keyword evidence="12" id="KW-0175">Coiled coil</keyword>
<evidence type="ECO:0000256" key="9">
    <source>
        <dbReference type="ARBA" id="ARBA00023146"/>
    </source>
</evidence>
<keyword evidence="9 15" id="KW-0030">Aminoacyl-tRNA synthetase</keyword>
<dbReference type="Pfam" id="PF00152">
    <property type="entry name" value="tRNA-synt_2"/>
    <property type="match status" value="1"/>
</dbReference>
<dbReference type="EMBL" id="KB932204">
    <property type="protein sequence ID" value="KCV70285.1"/>
    <property type="molecule type" value="Genomic_DNA"/>
</dbReference>
<dbReference type="NCBIfam" id="TIGR00457">
    <property type="entry name" value="asnS"/>
    <property type="match status" value="1"/>
</dbReference>